<gene>
    <name evidence="2" type="ORF">QO010_001980</name>
</gene>
<evidence type="ECO:0000256" key="1">
    <source>
        <dbReference type="SAM" id="Phobius"/>
    </source>
</evidence>
<reference evidence="2 3" key="1">
    <citation type="submission" date="2023-07" db="EMBL/GenBank/DDBJ databases">
        <title>Genomic Encyclopedia of Type Strains, Phase IV (KMG-IV): sequencing the most valuable type-strain genomes for metagenomic binning, comparative biology and taxonomic classification.</title>
        <authorList>
            <person name="Goeker M."/>
        </authorList>
    </citation>
    <scope>NUCLEOTIDE SEQUENCE [LARGE SCALE GENOMIC DNA]</scope>
    <source>
        <strain evidence="2 3">DSM 18695</strain>
    </source>
</reference>
<organism evidence="2 3">
    <name type="scientific">Caulobacter ginsengisoli</name>
    <dbReference type="NCBI Taxonomy" id="400775"/>
    <lineage>
        <taxon>Bacteria</taxon>
        <taxon>Pseudomonadati</taxon>
        <taxon>Pseudomonadota</taxon>
        <taxon>Alphaproteobacteria</taxon>
        <taxon>Caulobacterales</taxon>
        <taxon>Caulobacteraceae</taxon>
        <taxon>Caulobacter</taxon>
    </lineage>
</organism>
<comment type="caution">
    <text evidence="2">The sequence shown here is derived from an EMBL/GenBank/DDBJ whole genome shotgun (WGS) entry which is preliminary data.</text>
</comment>
<feature type="transmembrane region" description="Helical" evidence="1">
    <location>
        <begin position="330"/>
        <end position="351"/>
    </location>
</feature>
<sequence>MADDRKIHDGPFTLFQWIEHWEVKTRPIEYYTELVKDDQSYAEHLKRMEKFFTTEIDMFPYEPGAPWVEDGAYQGGPIPRLSRPRRFHEILEAESAERFPGGSGSVGDHDIRMLLRAFADMFQRNIMVFVAVKKLLLIVPAALLLALIFNPAFLDAKDCSLPLLETRLCGRGGGGWPALLAIAIGAALATLIVFAAANRLLALLYQNALRNTANVVNAQAMSRTQSLSNLFTKLMKQIDGRKTELNDANRKRWPKEAGRWMMIAYWVAGRLDFIERFVQIQMWRVRRAHYFINRTGYAATWIIAVSLLVAGLLLAWVNHKALPDLPMVKWVVMAIAGLTIAAMNYASYAVAGWRTPLDLVRSTLSTENWHRYGSLKIHEQLSNQLHSDKQLLVEADAAKHH</sequence>
<dbReference type="EMBL" id="JAUSVS010000003">
    <property type="protein sequence ID" value="MDQ0464199.1"/>
    <property type="molecule type" value="Genomic_DNA"/>
</dbReference>
<evidence type="ECO:0000313" key="3">
    <source>
        <dbReference type="Proteomes" id="UP001228905"/>
    </source>
</evidence>
<keyword evidence="3" id="KW-1185">Reference proteome</keyword>
<keyword evidence="1" id="KW-0812">Transmembrane</keyword>
<proteinExistence type="predicted"/>
<dbReference type="Proteomes" id="UP001228905">
    <property type="component" value="Unassembled WGS sequence"/>
</dbReference>
<feature type="transmembrane region" description="Helical" evidence="1">
    <location>
        <begin position="296"/>
        <end position="318"/>
    </location>
</feature>
<dbReference type="RefSeq" id="WP_307348695.1">
    <property type="nucleotide sequence ID" value="NZ_JAUSVS010000003.1"/>
</dbReference>
<feature type="transmembrane region" description="Helical" evidence="1">
    <location>
        <begin position="135"/>
        <end position="154"/>
    </location>
</feature>
<accession>A0ABU0IQA4</accession>
<evidence type="ECO:0008006" key="4">
    <source>
        <dbReference type="Google" id="ProtNLM"/>
    </source>
</evidence>
<keyword evidence="1" id="KW-0472">Membrane</keyword>
<evidence type="ECO:0000313" key="2">
    <source>
        <dbReference type="EMBL" id="MDQ0464199.1"/>
    </source>
</evidence>
<feature type="transmembrane region" description="Helical" evidence="1">
    <location>
        <begin position="174"/>
        <end position="197"/>
    </location>
</feature>
<name>A0ABU0IQA4_9CAUL</name>
<keyword evidence="1" id="KW-1133">Transmembrane helix</keyword>
<protein>
    <recommendedName>
        <fullName evidence="4">SMODS and SLOG-associating 2TM effector domain-containing protein</fullName>
    </recommendedName>
</protein>